<organism evidence="2 3">
    <name type="scientific">Cirrhinus mrigala</name>
    <name type="common">Mrigala</name>
    <dbReference type="NCBI Taxonomy" id="683832"/>
    <lineage>
        <taxon>Eukaryota</taxon>
        <taxon>Metazoa</taxon>
        <taxon>Chordata</taxon>
        <taxon>Craniata</taxon>
        <taxon>Vertebrata</taxon>
        <taxon>Euteleostomi</taxon>
        <taxon>Actinopterygii</taxon>
        <taxon>Neopterygii</taxon>
        <taxon>Teleostei</taxon>
        <taxon>Ostariophysi</taxon>
        <taxon>Cypriniformes</taxon>
        <taxon>Cyprinidae</taxon>
        <taxon>Labeoninae</taxon>
        <taxon>Labeonini</taxon>
        <taxon>Cirrhinus</taxon>
    </lineage>
</organism>
<keyword evidence="3" id="KW-1185">Reference proteome</keyword>
<feature type="region of interest" description="Disordered" evidence="1">
    <location>
        <begin position="1"/>
        <end position="51"/>
    </location>
</feature>
<protein>
    <submittedName>
        <fullName evidence="2">Uncharacterized protein</fullName>
    </submittedName>
</protein>
<sequence length="51" mass="5771">MPPPSFPPPSHHYSNLNPDQQSVTSMTYATGTSGHHRPQSLYWDPSQQSYQ</sequence>
<evidence type="ECO:0000313" key="2">
    <source>
        <dbReference type="EMBL" id="KAL0193750.1"/>
    </source>
</evidence>
<proteinExistence type="predicted"/>
<feature type="non-terminal residue" evidence="2">
    <location>
        <position position="51"/>
    </location>
</feature>
<reference evidence="2 3" key="1">
    <citation type="submission" date="2024-05" db="EMBL/GenBank/DDBJ databases">
        <title>Genome sequencing and assembly of Indian major carp, Cirrhinus mrigala (Hamilton, 1822).</title>
        <authorList>
            <person name="Mohindra V."/>
            <person name="Chowdhury L.M."/>
            <person name="Lal K."/>
            <person name="Jena J.K."/>
        </authorList>
    </citation>
    <scope>NUCLEOTIDE SEQUENCE [LARGE SCALE GENOMIC DNA]</scope>
    <source>
        <strain evidence="2">CM1030</strain>
        <tissue evidence="2">Blood</tissue>
    </source>
</reference>
<comment type="caution">
    <text evidence="2">The sequence shown here is derived from an EMBL/GenBank/DDBJ whole genome shotgun (WGS) entry which is preliminary data.</text>
</comment>
<feature type="compositionally biased region" description="Polar residues" evidence="1">
    <location>
        <begin position="12"/>
        <end position="33"/>
    </location>
</feature>
<dbReference type="EMBL" id="JAMKFB020000005">
    <property type="protein sequence ID" value="KAL0193750.1"/>
    <property type="molecule type" value="Genomic_DNA"/>
</dbReference>
<evidence type="ECO:0000313" key="3">
    <source>
        <dbReference type="Proteomes" id="UP001529510"/>
    </source>
</evidence>
<evidence type="ECO:0000256" key="1">
    <source>
        <dbReference type="SAM" id="MobiDB-lite"/>
    </source>
</evidence>
<name>A0ABD0R6U2_CIRMR</name>
<dbReference type="AlphaFoldDB" id="A0ABD0R6U2"/>
<gene>
    <name evidence="2" type="ORF">M9458_012046</name>
</gene>
<accession>A0ABD0R6U2</accession>
<dbReference type="Proteomes" id="UP001529510">
    <property type="component" value="Unassembled WGS sequence"/>
</dbReference>
<feature type="compositionally biased region" description="Pro residues" evidence="1">
    <location>
        <begin position="1"/>
        <end position="10"/>
    </location>
</feature>